<proteinExistence type="predicted"/>
<comment type="caution">
    <text evidence="1">The sequence shown here is derived from an EMBL/GenBank/DDBJ whole genome shotgun (WGS) entry which is preliminary data.</text>
</comment>
<dbReference type="InterPro" id="IPR024520">
    <property type="entry name" value="DUF3558"/>
</dbReference>
<reference evidence="1 2" key="1">
    <citation type="submission" date="2020-10" db="EMBL/GenBank/DDBJ databases">
        <title>Identification of Nocardia species via Next-generation sequencing and recognition of intraspecies genetic diversity.</title>
        <authorList>
            <person name="Li P."/>
            <person name="Li P."/>
            <person name="Lu B."/>
        </authorList>
    </citation>
    <scope>NUCLEOTIDE SEQUENCE [LARGE SCALE GENOMIC DNA]</scope>
    <source>
        <strain evidence="1 2">BJ06-0143</strain>
    </source>
</reference>
<dbReference type="Proteomes" id="UP000707731">
    <property type="component" value="Unassembled WGS sequence"/>
</dbReference>
<name>A0ABS0D4A2_9NOCA</name>
<protein>
    <submittedName>
        <fullName evidence="1">DUF3558 domain-containing protein</fullName>
    </submittedName>
</protein>
<gene>
    <name evidence="1" type="ORF">IU449_01920</name>
</gene>
<evidence type="ECO:0000313" key="2">
    <source>
        <dbReference type="Proteomes" id="UP000707731"/>
    </source>
</evidence>
<sequence length="152" mass="16696">MSAPTSLTKEQLFDPCSVPDSIIATTGVDLTTKDTKPFVTERTNFNGCGWQAEGSDDRWGHYLILMSTTHTIDEFRANTYLHDFSEVAVADRGGVQFYVGPSNPPTECEIAFLTGQGTVSVYTSKYIDSKTATDPCEFAVDAAERLIDIIPR</sequence>
<organism evidence="1 2">
    <name type="scientific">Nocardia higoensis</name>
    <dbReference type="NCBI Taxonomy" id="228599"/>
    <lineage>
        <taxon>Bacteria</taxon>
        <taxon>Bacillati</taxon>
        <taxon>Actinomycetota</taxon>
        <taxon>Actinomycetes</taxon>
        <taxon>Mycobacteriales</taxon>
        <taxon>Nocardiaceae</taxon>
        <taxon>Nocardia</taxon>
    </lineage>
</organism>
<dbReference type="EMBL" id="JADLQN010000001">
    <property type="protein sequence ID" value="MBF6353314.1"/>
    <property type="molecule type" value="Genomic_DNA"/>
</dbReference>
<accession>A0ABS0D4A2</accession>
<dbReference type="Pfam" id="PF12079">
    <property type="entry name" value="DUF3558"/>
    <property type="match status" value="1"/>
</dbReference>
<keyword evidence="2" id="KW-1185">Reference proteome</keyword>
<evidence type="ECO:0000313" key="1">
    <source>
        <dbReference type="EMBL" id="MBF6353314.1"/>
    </source>
</evidence>